<dbReference type="Proteomes" id="UP000321393">
    <property type="component" value="Unassembled WGS sequence"/>
</dbReference>
<dbReference type="Proteomes" id="UP000321947">
    <property type="component" value="Unassembled WGS sequence"/>
</dbReference>
<reference evidence="3 4" key="1">
    <citation type="submission" date="2019-08" db="EMBL/GenBank/DDBJ databases">
        <title>Draft genome sequences of two oriental melons (Cucumis melo L. var makuwa).</title>
        <authorList>
            <person name="Kwon S.-Y."/>
        </authorList>
    </citation>
    <scope>NUCLEOTIDE SEQUENCE [LARGE SCALE GENOMIC DNA]</scope>
    <source>
        <strain evidence="4">cv. Chang Bougi</strain>
        <strain evidence="3">cv. SW 3</strain>
        <tissue evidence="1">Leaf</tissue>
    </source>
</reference>
<evidence type="ECO:0000313" key="4">
    <source>
        <dbReference type="Proteomes" id="UP000321947"/>
    </source>
</evidence>
<dbReference type="AlphaFoldDB" id="A0A5A7T172"/>
<comment type="caution">
    <text evidence="1">The sequence shown here is derived from an EMBL/GenBank/DDBJ whole genome shotgun (WGS) entry which is preliminary data.</text>
</comment>
<gene>
    <name evidence="2" type="ORF">E5676_scaffold832G001700</name>
    <name evidence="1" type="ORF">E6C27_scaffold379G00110</name>
</gene>
<evidence type="ECO:0000313" key="3">
    <source>
        <dbReference type="Proteomes" id="UP000321393"/>
    </source>
</evidence>
<dbReference type="EMBL" id="SSTD01009720">
    <property type="protein sequence ID" value="TYK13966.1"/>
    <property type="molecule type" value="Genomic_DNA"/>
</dbReference>
<organism evidence="1 3">
    <name type="scientific">Cucumis melo var. makuwa</name>
    <name type="common">Oriental melon</name>
    <dbReference type="NCBI Taxonomy" id="1194695"/>
    <lineage>
        <taxon>Eukaryota</taxon>
        <taxon>Viridiplantae</taxon>
        <taxon>Streptophyta</taxon>
        <taxon>Embryophyta</taxon>
        <taxon>Tracheophyta</taxon>
        <taxon>Spermatophyta</taxon>
        <taxon>Magnoliopsida</taxon>
        <taxon>eudicotyledons</taxon>
        <taxon>Gunneridae</taxon>
        <taxon>Pentapetalae</taxon>
        <taxon>rosids</taxon>
        <taxon>fabids</taxon>
        <taxon>Cucurbitales</taxon>
        <taxon>Cucurbitaceae</taxon>
        <taxon>Benincaseae</taxon>
        <taxon>Cucumis</taxon>
    </lineage>
</organism>
<accession>A0A5A7T172</accession>
<proteinExistence type="predicted"/>
<dbReference type="EMBL" id="SSTE01019034">
    <property type="protein sequence ID" value="KAA0037110.1"/>
    <property type="molecule type" value="Genomic_DNA"/>
</dbReference>
<dbReference type="OrthoDB" id="1938625at2759"/>
<evidence type="ECO:0000313" key="1">
    <source>
        <dbReference type="EMBL" id="KAA0037110.1"/>
    </source>
</evidence>
<protein>
    <submittedName>
        <fullName evidence="1">Zf-RVT domain-containing protein</fullName>
    </submittedName>
</protein>
<sequence length="170" mass="19923">MWQGRSLWEVDSRVGRSWCLRAILRKREKLKHHVRMEVGDGSRCRVWLDPWLQEGSILKQVGKIVLYDAASQRKARLSDFIGPDGEWHWPRVSMELIDLWDRVQEVSPCLSVSDRWVWVPGSQDGFFIASAWVLRIMASSHRIGHWGVELSWICHQGIGKGVRRKLWRVL</sequence>
<evidence type="ECO:0000313" key="2">
    <source>
        <dbReference type="EMBL" id="TYK13966.1"/>
    </source>
</evidence>
<name>A0A5A7T172_CUCMM</name>